<dbReference type="OrthoDB" id="2702399at2"/>
<evidence type="ECO:0000259" key="3">
    <source>
        <dbReference type="Pfam" id="PF03067"/>
    </source>
</evidence>
<evidence type="ECO:0000313" key="4">
    <source>
        <dbReference type="EMBL" id="PSL00258.1"/>
    </source>
</evidence>
<evidence type="ECO:0000313" key="5">
    <source>
        <dbReference type="Proteomes" id="UP000240542"/>
    </source>
</evidence>
<dbReference type="PANTHER" id="PTHR34823:SF1">
    <property type="entry name" value="CHITIN-BINDING TYPE-4 DOMAIN-CONTAINING PROTEIN"/>
    <property type="match status" value="1"/>
</dbReference>
<dbReference type="AlphaFoldDB" id="A0A2P8DSS2"/>
<reference evidence="4 5" key="1">
    <citation type="submission" date="2018-03" db="EMBL/GenBank/DDBJ databases">
        <title>Genomic Encyclopedia of Archaeal and Bacterial Type Strains, Phase II (KMG-II): from individual species to whole genera.</title>
        <authorList>
            <person name="Goeker M."/>
        </authorList>
    </citation>
    <scope>NUCLEOTIDE SEQUENCE [LARGE SCALE GENOMIC DNA]</scope>
    <source>
        <strain evidence="4 5">DSM 45312</strain>
    </source>
</reference>
<evidence type="ECO:0000256" key="2">
    <source>
        <dbReference type="SAM" id="SignalP"/>
    </source>
</evidence>
<evidence type="ECO:0000256" key="1">
    <source>
        <dbReference type="ARBA" id="ARBA00022729"/>
    </source>
</evidence>
<dbReference type="PANTHER" id="PTHR34823">
    <property type="entry name" value="GLCNAC-BINDING PROTEIN A"/>
    <property type="match status" value="1"/>
</dbReference>
<dbReference type="Gene3D" id="2.70.50.50">
    <property type="entry name" value="chitin-binding protein cbp21"/>
    <property type="match status" value="1"/>
</dbReference>
<dbReference type="EMBL" id="PYGA01000002">
    <property type="protein sequence ID" value="PSL00258.1"/>
    <property type="molecule type" value="Genomic_DNA"/>
</dbReference>
<dbReference type="RefSeq" id="WP_106581591.1">
    <property type="nucleotide sequence ID" value="NZ_PYGA01000002.1"/>
</dbReference>
<keyword evidence="5" id="KW-1185">Reference proteome</keyword>
<accession>A0A2P8DSS2</accession>
<dbReference type="Proteomes" id="UP000240542">
    <property type="component" value="Unassembled WGS sequence"/>
</dbReference>
<comment type="caution">
    <text evidence="4">The sequence shown here is derived from an EMBL/GenBank/DDBJ whole genome shotgun (WGS) entry which is preliminary data.</text>
</comment>
<protein>
    <submittedName>
        <fullName evidence="4">Chitin-binding protein</fullName>
    </submittedName>
</protein>
<gene>
    <name evidence="4" type="ORF">CLV63_102385</name>
</gene>
<dbReference type="Pfam" id="PF03067">
    <property type="entry name" value="LPMO_10"/>
    <property type="match status" value="1"/>
</dbReference>
<organism evidence="4 5">
    <name type="scientific">Murinocardiopsis flavida</name>
    <dbReference type="NCBI Taxonomy" id="645275"/>
    <lineage>
        <taxon>Bacteria</taxon>
        <taxon>Bacillati</taxon>
        <taxon>Actinomycetota</taxon>
        <taxon>Actinomycetes</taxon>
        <taxon>Streptosporangiales</taxon>
        <taxon>Nocardiopsidaceae</taxon>
        <taxon>Murinocardiopsis</taxon>
    </lineage>
</organism>
<dbReference type="CDD" id="cd21177">
    <property type="entry name" value="LPMO_AA10"/>
    <property type="match status" value="1"/>
</dbReference>
<feature type="signal peptide" evidence="2">
    <location>
        <begin position="1"/>
        <end position="31"/>
    </location>
</feature>
<dbReference type="InterPro" id="IPR051024">
    <property type="entry name" value="GlcNAc_Chitin_IntDeg"/>
</dbReference>
<name>A0A2P8DSS2_9ACTN</name>
<dbReference type="SUPFAM" id="SSF81296">
    <property type="entry name" value="E set domains"/>
    <property type="match status" value="1"/>
</dbReference>
<dbReference type="InterPro" id="IPR004302">
    <property type="entry name" value="Cellulose/chitin-bd_N"/>
</dbReference>
<keyword evidence="1 2" id="KW-0732">Signal</keyword>
<feature type="domain" description="Chitin-binding type-4" evidence="3">
    <location>
        <begin position="32"/>
        <end position="169"/>
    </location>
</feature>
<sequence length="174" mass="18219">MSLKKRITSVAAVAAATPLMFALLPAGTAMAHGYVSSPASRQAQCAAGTVSCGEIKYEPQSVEGPKGLRSCSGGNARFAELDDDSKGWQVTPVGRSVNFTWTLTVQHRTSTWEYFVGGNRVKVVDDGGAQPPSSVTHNVDLGNVSGKQKLLAVWNIADTGNAFYACIDVNVGAA</sequence>
<feature type="chain" id="PRO_5015105816" evidence="2">
    <location>
        <begin position="32"/>
        <end position="174"/>
    </location>
</feature>
<dbReference type="InterPro" id="IPR014756">
    <property type="entry name" value="Ig_E-set"/>
</dbReference>
<proteinExistence type="predicted"/>